<dbReference type="InterPro" id="IPR051619">
    <property type="entry name" value="TypeII_TA_RNase_PINc/VapC"/>
</dbReference>
<sequence>MVWVLDASVALKLVLEEPESELADRLYRSGPELVVPDFWLNEACNVIWLQAHRGLWSPEHARQGFAFIRDYLPQKRTSGMDLHGPALEIGLSINHSPYDCLYAAFALGIGAERLVLSDKPFERALRQSGHAGLARLPITLGEWAAGSHH</sequence>
<name>A0A858RAV5_9PROT</name>
<dbReference type="PANTHER" id="PTHR35901:SF1">
    <property type="entry name" value="EXONUCLEASE VAPC9"/>
    <property type="match status" value="1"/>
</dbReference>
<dbReference type="SUPFAM" id="SSF88723">
    <property type="entry name" value="PIN domain-like"/>
    <property type="match status" value="1"/>
</dbReference>
<evidence type="ECO:0000256" key="1">
    <source>
        <dbReference type="ARBA" id="ARBA00022842"/>
    </source>
</evidence>
<reference evidence="3" key="1">
    <citation type="submission" date="2020-04" db="EMBL/GenBank/DDBJ databases">
        <title>A desert anoxygenic phototrophic bacterium fixes CO2 using RubisCO under aerobic conditions.</title>
        <authorList>
            <person name="Tang K."/>
        </authorList>
    </citation>
    <scope>NUCLEOTIDE SEQUENCE [LARGE SCALE GENOMIC DNA]</scope>
    <source>
        <strain evidence="3">MIMtkB3</strain>
    </source>
</reference>
<keyword evidence="4" id="KW-1185">Reference proteome</keyword>
<dbReference type="Proteomes" id="UP000501891">
    <property type="component" value="Chromosome"/>
</dbReference>
<evidence type="ECO:0000313" key="3">
    <source>
        <dbReference type="EMBL" id="QJE74518.1"/>
    </source>
</evidence>
<dbReference type="Pfam" id="PF01850">
    <property type="entry name" value="PIN"/>
    <property type="match status" value="1"/>
</dbReference>
<dbReference type="CDD" id="cd09873">
    <property type="entry name" value="PIN_Pae0151-like"/>
    <property type="match status" value="1"/>
</dbReference>
<dbReference type="EMBL" id="CP051775">
    <property type="protein sequence ID" value="QJE74518.1"/>
    <property type="molecule type" value="Genomic_DNA"/>
</dbReference>
<evidence type="ECO:0000259" key="2">
    <source>
        <dbReference type="Pfam" id="PF01850"/>
    </source>
</evidence>
<gene>
    <name evidence="3" type="ORF">HHL28_16885</name>
</gene>
<dbReference type="InterPro" id="IPR029060">
    <property type="entry name" value="PIN-like_dom_sf"/>
</dbReference>
<dbReference type="InterPro" id="IPR002716">
    <property type="entry name" value="PIN_dom"/>
</dbReference>
<dbReference type="Gene3D" id="3.40.50.1010">
    <property type="entry name" value="5'-nuclease"/>
    <property type="match status" value="1"/>
</dbReference>
<dbReference type="AlphaFoldDB" id="A0A858RAV5"/>
<dbReference type="InterPro" id="IPR044153">
    <property type="entry name" value="PIN_Pae0151-like"/>
</dbReference>
<evidence type="ECO:0000313" key="4">
    <source>
        <dbReference type="Proteomes" id="UP000501891"/>
    </source>
</evidence>
<feature type="domain" description="PIN" evidence="2">
    <location>
        <begin position="4"/>
        <end position="123"/>
    </location>
</feature>
<dbReference type="PANTHER" id="PTHR35901">
    <property type="entry name" value="RIBONUCLEASE VAPC3"/>
    <property type="match status" value="1"/>
</dbReference>
<keyword evidence="1" id="KW-0460">Magnesium</keyword>
<organism evidence="3 4">
    <name type="scientific">Aerophototrophica crusticola</name>
    <dbReference type="NCBI Taxonomy" id="1709002"/>
    <lineage>
        <taxon>Bacteria</taxon>
        <taxon>Pseudomonadati</taxon>
        <taxon>Pseudomonadota</taxon>
        <taxon>Alphaproteobacteria</taxon>
        <taxon>Rhodospirillales</taxon>
        <taxon>Rhodospirillaceae</taxon>
        <taxon>Aerophototrophica</taxon>
    </lineage>
</organism>
<accession>A0A858RAV5</accession>
<dbReference type="KEGG" id="acru:HHL28_16885"/>
<proteinExistence type="predicted"/>
<protein>
    <submittedName>
        <fullName evidence="3">Type II toxin-antitoxin system VapC family toxin</fullName>
    </submittedName>
</protein>